<proteinExistence type="predicted"/>
<sequence length="170" mass="18868">MRNITFAVLCGFSSLALAHGSHHQDSHQHHEIKDYSAQLAAAKPASEVRVEQCWVRLLPSTVPSAGYFIIHNDSNEDLELIAGATPSYAHVMLHETIEEDGMAKMVMADEMVIPAKSTIEFKPGGLHAMFEQPTHNIELGQTMEMELLFANQQKVAMHCKVNPANARSYE</sequence>
<evidence type="ECO:0008006" key="4">
    <source>
        <dbReference type="Google" id="ProtNLM"/>
    </source>
</evidence>
<dbReference type="Proteomes" id="UP000189369">
    <property type="component" value="Chromosome"/>
</dbReference>
<name>A0A1U9JZP6_9BURK</name>
<dbReference type="Gene3D" id="2.60.40.1890">
    <property type="entry name" value="PCu(A)C copper chaperone"/>
    <property type="match status" value="1"/>
</dbReference>
<dbReference type="KEGG" id="phn:PAEH1_06215"/>
<dbReference type="InterPro" id="IPR036182">
    <property type="entry name" value="PCuAC_sf"/>
</dbReference>
<dbReference type="SUPFAM" id="SSF110087">
    <property type="entry name" value="DR1885-like metal-binding protein"/>
    <property type="match status" value="1"/>
</dbReference>
<dbReference type="PANTHER" id="PTHR36302">
    <property type="entry name" value="BLR7088 PROTEIN"/>
    <property type="match status" value="1"/>
</dbReference>
<dbReference type="AlphaFoldDB" id="A0A1U9JZP6"/>
<reference evidence="2 3" key="1">
    <citation type="submission" date="2017-01" db="EMBL/GenBank/DDBJ databases">
        <title>Complete Genome Sequence of Paenalcaligenes hominis, Isolated from a paraplegic Patient with neurogenic bladder.</title>
        <authorList>
            <person name="Mukhopadhyay R."/>
            <person name="Joaquin J."/>
            <person name="Hogue R."/>
            <person name="Kilaru A."/>
            <person name="Jospin G."/>
            <person name="Mars K."/>
            <person name="Eisen J.A."/>
            <person name="Chaturvedi V."/>
        </authorList>
    </citation>
    <scope>NUCLEOTIDE SEQUENCE [LARGE SCALE GENOMIC DNA]</scope>
    <source>
        <strain evidence="2 3">15S00501</strain>
    </source>
</reference>
<dbReference type="InterPro" id="IPR058248">
    <property type="entry name" value="Lxx211020-like"/>
</dbReference>
<dbReference type="InterPro" id="IPR007410">
    <property type="entry name" value="LpqE-like"/>
</dbReference>
<feature type="signal peptide" evidence="1">
    <location>
        <begin position="1"/>
        <end position="18"/>
    </location>
</feature>
<evidence type="ECO:0000313" key="3">
    <source>
        <dbReference type="Proteomes" id="UP000189369"/>
    </source>
</evidence>
<evidence type="ECO:0000256" key="1">
    <source>
        <dbReference type="SAM" id="SignalP"/>
    </source>
</evidence>
<dbReference type="Pfam" id="PF04314">
    <property type="entry name" value="PCuAC"/>
    <property type="match status" value="1"/>
</dbReference>
<dbReference type="STRING" id="643674.PAEH1_06215"/>
<feature type="chain" id="PRO_5011962285" description="Copper transporter" evidence="1">
    <location>
        <begin position="19"/>
        <end position="170"/>
    </location>
</feature>
<evidence type="ECO:0000313" key="2">
    <source>
        <dbReference type="EMBL" id="AQS51247.1"/>
    </source>
</evidence>
<dbReference type="OrthoDB" id="9796962at2"/>
<dbReference type="PANTHER" id="PTHR36302:SF1">
    <property type="entry name" value="COPPER CHAPERONE PCU(A)C"/>
    <property type="match status" value="1"/>
</dbReference>
<organism evidence="2 3">
    <name type="scientific">Paenalcaligenes hominis</name>
    <dbReference type="NCBI Taxonomy" id="643674"/>
    <lineage>
        <taxon>Bacteria</taxon>
        <taxon>Pseudomonadati</taxon>
        <taxon>Pseudomonadota</taxon>
        <taxon>Betaproteobacteria</taxon>
        <taxon>Burkholderiales</taxon>
        <taxon>Alcaligenaceae</taxon>
        <taxon>Paenalcaligenes</taxon>
    </lineage>
</organism>
<dbReference type="EMBL" id="CP019697">
    <property type="protein sequence ID" value="AQS51247.1"/>
    <property type="molecule type" value="Genomic_DNA"/>
</dbReference>
<gene>
    <name evidence="2" type="ORF">PAEH1_06215</name>
</gene>
<protein>
    <recommendedName>
        <fullName evidence="4">Copper transporter</fullName>
    </recommendedName>
</protein>
<keyword evidence="1" id="KW-0732">Signal</keyword>
<accession>A0A1U9JZP6</accession>